<gene>
    <name evidence="5" type="ORF">DHf2319_00520</name>
</gene>
<dbReference type="NCBIfam" id="NF002326">
    <property type="entry name" value="PRK01286.1-1"/>
    <property type="match status" value="1"/>
</dbReference>
<keyword evidence="1 2" id="KW-0378">Hydrolase</keyword>
<dbReference type="SUPFAM" id="SSF109604">
    <property type="entry name" value="HD-domain/PDEase-like"/>
    <property type="match status" value="1"/>
</dbReference>
<evidence type="ECO:0000256" key="3">
    <source>
        <dbReference type="SAM" id="MobiDB-lite"/>
    </source>
</evidence>
<evidence type="ECO:0000256" key="1">
    <source>
        <dbReference type="ARBA" id="ARBA00022801"/>
    </source>
</evidence>
<sequence length="378" mass="43054">MGERAPYASDPSRTRGRRHTEPAPANRTEFQRDRDRIIHANAFRRLEYKTQVFVNHEGDWFRTRLTHSLEVAQIARVIAASLRLDVDLTEAIALAHDLGHTPFGHAGQDELNRCLQELAPEAGGFEHNLQSLRVVDELEERYPAFNGLNLCFETREGILKHCSLNNAKKLGDVGQRFIDRTQPSLEAQLANLADEIAYNNHDVDDGLRSGLITLEQLLTVPIVAQHYEAVCKRWPNVAQKRAIAETIRQMINTLIMDVTTTTLAKIEAAKLASADDAKACGPLVVFSDEIRAQADELKRFLLKALYRHYRVLRMTGKAKRVVRELFEAFLTQPGLLPPEYRRDDRISQARSIADYIAGMTDRYAVLEHRRLFQMDESF</sequence>
<evidence type="ECO:0000313" key="5">
    <source>
        <dbReference type="EMBL" id="UOD50463.1"/>
    </source>
</evidence>
<dbReference type="SMART" id="SM00471">
    <property type="entry name" value="HDc"/>
    <property type="match status" value="1"/>
</dbReference>
<reference evidence="5 6" key="1">
    <citation type="submission" date="2020-11" db="EMBL/GenBank/DDBJ databases">
        <title>Algicoccus daihaiensis sp.nov., isolated from Daihai Lake in Inner Mongolia.</title>
        <authorList>
            <person name="Kai J."/>
        </authorList>
    </citation>
    <scope>NUCLEOTIDE SEQUENCE [LARGE SCALE GENOMIC DNA]</scope>
    <source>
        <strain evidence="6">f23</strain>
    </source>
</reference>
<organism evidence="5 6">
    <name type="scientific">Orrella daihaiensis</name>
    <dbReference type="NCBI Taxonomy" id="2782176"/>
    <lineage>
        <taxon>Bacteria</taxon>
        <taxon>Pseudomonadati</taxon>
        <taxon>Pseudomonadota</taxon>
        <taxon>Betaproteobacteria</taxon>
        <taxon>Burkholderiales</taxon>
        <taxon>Alcaligenaceae</taxon>
        <taxon>Orrella</taxon>
    </lineage>
</organism>
<dbReference type="PANTHER" id="PTHR11373:SF43">
    <property type="entry name" value="DEOXYGUANOSINETRIPHOSPHATE TRIPHOSPHOHYDROLASE-LIKE PROTEIN"/>
    <property type="match status" value="1"/>
</dbReference>
<dbReference type="NCBIfam" id="TIGR01353">
    <property type="entry name" value="dGTP_triPase"/>
    <property type="match status" value="1"/>
</dbReference>
<dbReference type="CDD" id="cd00077">
    <property type="entry name" value="HDc"/>
    <property type="match status" value="1"/>
</dbReference>
<accession>A0ABY4AKH6</accession>
<feature type="region of interest" description="Disordered" evidence="3">
    <location>
        <begin position="1"/>
        <end position="32"/>
    </location>
</feature>
<keyword evidence="6" id="KW-1185">Reference proteome</keyword>
<dbReference type="PROSITE" id="PS51831">
    <property type="entry name" value="HD"/>
    <property type="match status" value="1"/>
</dbReference>
<dbReference type="Proteomes" id="UP000831607">
    <property type="component" value="Chromosome"/>
</dbReference>
<dbReference type="EMBL" id="CP063982">
    <property type="protein sequence ID" value="UOD50463.1"/>
    <property type="molecule type" value="Genomic_DNA"/>
</dbReference>
<dbReference type="Pfam" id="PF13286">
    <property type="entry name" value="HD_assoc"/>
    <property type="match status" value="1"/>
</dbReference>
<comment type="similarity">
    <text evidence="2">Belongs to the dGTPase family. Type 2 subfamily.</text>
</comment>
<feature type="domain" description="HD" evidence="4">
    <location>
        <begin position="64"/>
        <end position="199"/>
    </location>
</feature>
<dbReference type="InterPro" id="IPR006674">
    <property type="entry name" value="HD_domain"/>
</dbReference>
<proteinExistence type="inferred from homology"/>
<evidence type="ECO:0000313" key="6">
    <source>
        <dbReference type="Proteomes" id="UP000831607"/>
    </source>
</evidence>
<dbReference type="RefSeq" id="WP_243478870.1">
    <property type="nucleotide sequence ID" value="NZ_CP063982.1"/>
</dbReference>
<protein>
    <recommendedName>
        <fullName evidence="2">Deoxyguanosinetriphosphate triphosphohydrolase-like protein</fullName>
    </recommendedName>
</protein>
<evidence type="ECO:0000259" key="4">
    <source>
        <dbReference type="PROSITE" id="PS51831"/>
    </source>
</evidence>
<dbReference type="PANTHER" id="PTHR11373">
    <property type="entry name" value="DEOXYNUCLEOSIDE TRIPHOSPHATE TRIPHOSPHOHYDROLASE"/>
    <property type="match status" value="1"/>
</dbReference>
<dbReference type="HAMAP" id="MF_01212">
    <property type="entry name" value="dGTPase_type2"/>
    <property type="match status" value="1"/>
</dbReference>
<dbReference type="Pfam" id="PF01966">
    <property type="entry name" value="HD"/>
    <property type="match status" value="1"/>
</dbReference>
<evidence type="ECO:0000256" key="2">
    <source>
        <dbReference type="HAMAP-Rule" id="MF_01212"/>
    </source>
</evidence>
<dbReference type="InterPro" id="IPR003607">
    <property type="entry name" value="HD/PDEase_dom"/>
</dbReference>
<name>A0ABY4AKH6_9BURK</name>
<dbReference type="Gene3D" id="1.10.3210.10">
    <property type="entry name" value="Hypothetical protein af1432"/>
    <property type="match status" value="1"/>
</dbReference>
<dbReference type="InterPro" id="IPR026875">
    <property type="entry name" value="PHydrolase_assoc_dom"/>
</dbReference>
<dbReference type="InterPro" id="IPR023023">
    <property type="entry name" value="dNTPase_2"/>
</dbReference>
<dbReference type="InterPro" id="IPR006261">
    <property type="entry name" value="dGTPase"/>
</dbReference>
<dbReference type="InterPro" id="IPR050135">
    <property type="entry name" value="dGTPase-like"/>
</dbReference>